<reference evidence="2 3" key="1">
    <citation type="submission" date="2006-04" db="EMBL/GenBank/DDBJ databases">
        <authorList>
            <person name="Nierman W.C."/>
        </authorList>
    </citation>
    <scope>NUCLEOTIDE SEQUENCE [LARGE SCALE GENOMIC DNA]</scope>
    <source>
        <strain evidence="2 3">DW4/3-1</strain>
    </source>
</reference>
<evidence type="ECO:0000313" key="2">
    <source>
        <dbReference type="EMBL" id="EAU69366.1"/>
    </source>
</evidence>
<comment type="caution">
    <text evidence="2">The sequence shown here is derived from an EMBL/GenBank/DDBJ whole genome shotgun (WGS) entry which is preliminary data.</text>
</comment>
<dbReference type="EMBL" id="AAMD01000006">
    <property type="protein sequence ID" value="EAU69366.1"/>
    <property type="molecule type" value="Genomic_DNA"/>
</dbReference>
<accession>Q09CI9</accession>
<feature type="region of interest" description="Disordered" evidence="1">
    <location>
        <begin position="1"/>
        <end position="25"/>
    </location>
</feature>
<proteinExistence type="predicted"/>
<feature type="compositionally biased region" description="Acidic residues" evidence="1">
    <location>
        <begin position="147"/>
        <end position="157"/>
    </location>
</feature>
<sequence>MGRKVRALLPGRPPQSFGGPLRERAAGPAGWGGGKVWNLLSRRTCWTPCPCAGAFMPRVLRALSFLALAGMLSHCATSSGAGGQDASPGLRFAWPEGFSSQVVSTTAETRDGQPARKKTMRYRLRLEGVGEERTLVTDQVEVQESSAEPDAEQEGEDGQPPSTPSLVLGPRGELRRIEGMEQVVEEMAREAEAQSIPEEQRNHILGLVRDAMEQSSRYRWEMLVGKWVGLPLKPGAPVERTSRVTLPMFGSTVETVERVTLKEPTGCVEGAVEKRCVKLLLESSLDPTKREKAASDLVQQVKSFMTANAGMPEASLPELTVTTLKLDTLVEYIVEPETLVPYRQQVSGKSQVVLQSPDGEAQNFDIQSDRVEVFTSAGR</sequence>
<dbReference type="AlphaFoldDB" id="Q09CI9"/>
<evidence type="ECO:0000256" key="1">
    <source>
        <dbReference type="SAM" id="MobiDB-lite"/>
    </source>
</evidence>
<dbReference type="Proteomes" id="UP000032702">
    <property type="component" value="Unassembled WGS sequence"/>
</dbReference>
<organism evidence="2 3">
    <name type="scientific">Stigmatella aurantiaca (strain DW4/3-1)</name>
    <dbReference type="NCBI Taxonomy" id="378806"/>
    <lineage>
        <taxon>Bacteria</taxon>
        <taxon>Pseudomonadati</taxon>
        <taxon>Myxococcota</taxon>
        <taxon>Myxococcia</taxon>
        <taxon>Myxococcales</taxon>
        <taxon>Cystobacterineae</taxon>
        <taxon>Archangiaceae</taxon>
        <taxon>Stigmatella</taxon>
    </lineage>
</organism>
<name>Q09CI9_STIAD</name>
<gene>
    <name evidence="2" type="ORF">STIAU_3648</name>
</gene>
<protein>
    <submittedName>
        <fullName evidence="2">Uncharacterized protein</fullName>
    </submittedName>
</protein>
<feature type="compositionally biased region" description="Polar residues" evidence="1">
    <location>
        <begin position="136"/>
        <end position="146"/>
    </location>
</feature>
<evidence type="ECO:0000313" key="3">
    <source>
        <dbReference type="Proteomes" id="UP000032702"/>
    </source>
</evidence>
<feature type="region of interest" description="Disordered" evidence="1">
    <location>
        <begin position="133"/>
        <end position="171"/>
    </location>
</feature>